<dbReference type="EMBL" id="JBHTBJ010000001">
    <property type="protein sequence ID" value="MFC7272801.1"/>
    <property type="molecule type" value="Genomic_DNA"/>
</dbReference>
<comment type="caution">
    <text evidence="1">The sequence shown here is derived from an EMBL/GenBank/DDBJ whole genome shotgun (WGS) entry which is preliminary data.</text>
</comment>
<evidence type="ECO:0000313" key="2">
    <source>
        <dbReference type="Proteomes" id="UP001596548"/>
    </source>
</evidence>
<gene>
    <name evidence="1" type="ORF">ACFQS1_02310</name>
</gene>
<dbReference type="RefSeq" id="WP_378964215.1">
    <property type="nucleotide sequence ID" value="NZ_JBHTBJ010000001.1"/>
</dbReference>
<evidence type="ECO:0000313" key="1">
    <source>
        <dbReference type="EMBL" id="MFC7272801.1"/>
    </source>
</evidence>
<proteinExistence type="predicted"/>
<keyword evidence="2" id="KW-1185">Reference proteome</keyword>
<organism evidence="1 2">
    <name type="scientific">Paractinoplanes rhizophilus</name>
    <dbReference type="NCBI Taxonomy" id="1416877"/>
    <lineage>
        <taxon>Bacteria</taxon>
        <taxon>Bacillati</taxon>
        <taxon>Actinomycetota</taxon>
        <taxon>Actinomycetes</taxon>
        <taxon>Micromonosporales</taxon>
        <taxon>Micromonosporaceae</taxon>
        <taxon>Paractinoplanes</taxon>
    </lineage>
</organism>
<protein>
    <submittedName>
        <fullName evidence="1">Uncharacterized protein</fullName>
    </submittedName>
</protein>
<name>A0ABW2HM77_9ACTN</name>
<dbReference type="Proteomes" id="UP001596548">
    <property type="component" value="Unassembled WGS sequence"/>
</dbReference>
<accession>A0ABW2HM77</accession>
<reference evidence="2" key="1">
    <citation type="journal article" date="2019" name="Int. J. Syst. Evol. Microbiol.">
        <title>The Global Catalogue of Microorganisms (GCM) 10K type strain sequencing project: providing services to taxonomists for standard genome sequencing and annotation.</title>
        <authorList>
            <consortium name="The Broad Institute Genomics Platform"/>
            <consortium name="The Broad Institute Genome Sequencing Center for Infectious Disease"/>
            <person name="Wu L."/>
            <person name="Ma J."/>
        </authorList>
    </citation>
    <scope>NUCLEOTIDE SEQUENCE [LARGE SCALE GENOMIC DNA]</scope>
    <source>
        <strain evidence="2">XZYJT-10</strain>
    </source>
</reference>
<sequence>MATRGRVLIAGAAVVLLWAGFAYDLSRPADAKQYRRTMVQVAEAAHDATRTGGLVGAQELAGNVTAAYATTAFDDATKALAGAQHKFAGEGPPDDSSAALRDRLSPLLSDAVIALGDTAQAPDDQALRDGTHRLDMIAGKLRAFVVAYAS</sequence>